<dbReference type="GO" id="GO:0019878">
    <property type="term" value="P:lysine biosynthetic process via aminoadipic acid"/>
    <property type="evidence" value="ECO:0007669"/>
    <property type="project" value="UniProtKB-UniPathway"/>
</dbReference>
<keyword evidence="7" id="KW-0170">Cobalt</keyword>
<dbReference type="SUPFAM" id="SSF53187">
    <property type="entry name" value="Zn-dependent exopeptidases"/>
    <property type="match status" value="1"/>
</dbReference>
<name>A0A6J4VTV5_9BACT</name>
<gene>
    <name evidence="8" type="ORF">AVDCRST_MAG88-3563</name>
</gene>
<accession>A0A6J4VTV5</accession>
<dbReference type="EMBL" id="CADCWM010000861">
    <property type="protein sequence ID" value="CAA9582856.1"/>
    <property type="molecule type" value="Genomic_DNA"/>
</dbReference>
<protein>
    <submittedName>
        <fullName evidence="8">N-acetyl-lysine deacetylase</fullName>
        <ecNumber evidence="8">3.5.1.-</ecNumber>
    </submittedName>
</protein>
<dbReference type="UniPathway" id="UPA00033">
    <property type="reaction ID" value="UER00039"/>
</dbReference>
<dbReference type="PANTHER" id="PTHR43808">
    <property type="entry name" value="ACETYLORNITHINE DEACETYLASE"/>
    <property type="match status" value="1"/>
</dbReference>
<dbReference type="NCBIfam" id="TIGR01902">
    <property type="entry name" value="dapE-lys-deAc"/>
    <property type="match status" value="1"/>
</dbReference>
<dbReference type="GO" id="GO:0016811">
    <property type="term" value="F:hydrolase activity, acting on carbon-nitrogen (but not peptide) bonds, in linear amides"/>
    <property type="evidence" value="ECO:0007669"/>
    <property type="project" value="InterPro"/>
</dbReference>
<dbReference type="InterPro" id="IPR050072">
    <property type="entry name" value="Peptidase_M20A"/>
</dbReference>
<dbReference type="AlphaFoldDB" id="A0A6J4VTV5"/>
<evidence type="ECO:0000256" key="6">
    <source>
        <dbReference type="ARBA" id="ARBA00023154"/>
    </source>
</evidence>
<dbReference type="HAMAP" id="MF_01120">
    <property type="entry name" value="LysK"/>
    <property type="match status" value="1"/>
</dbReference>
<sequence>MATDARATGEAPAAAEVEILQGLVAIPSLSGRERPAVEWFCAAMRELGFAASIDEAGNAVGTIGTGPREVVLLGHIDTVPGAIPTRIEGGVLHGRGAVDAKGPLATFTCAAARAAREGGLGSLRATVIGAVGEEADSAGAWHVAPRYRPDFCVIGEPSGWDSVVLGYKGSMWARYTLRQPGGHSAGPLASAPQVAVDFWNRVMAFADDFNQGREGAFDRLEPKLRSFNSSDDGLYERVELRLGFRLPLDLDGAAVAAMLRERAGVEVADGATATIETGDSLPAFRGDKNNPLVRAFLPAIRAAGGKPRFKVKTGTADMNIVGPAWGCPTVAYGPGDSSLDHTPHERLELADYGRAIQILAAALTTLGGAS</sequence>
<dbReference type="GO" id="GO:0008270">
    <property type="term" value="F:zinc ion binding"/>
    <property type="evidence" value="ECO:0007669"/>
    <property type="project" value="InterPro"/>
</dbReference>
<evidence type="ECO:0000256" key="7">
    <source>
        <dbReference type="ARBA" id="ARBA00023285"/>
    </source>
</evidence>
<dbReference type="GO" id="GO:0050897">
    <property type="term" value="F:cobalt ion binding"/>
    <property type="evidence" value="ECO:0007669"/>
    <property type="project" value="InterPro"/>
</dbReference>
<keyword evidence="3" id="KW-0479">Metal-binding</keyword>
<keyword evidence="4 8" id="KW-0378">Hydrolase</keyword>
<keyword evidence="5" id="KW-0862">Zinc</keyword>
<evidence type="ECO:0000256" key="3">
    <source>
        <dbReference type="ARBA" id="ARBA00022723"/>
    </source>
</evidence>
<keyword evidence="1" id="KW-0963">Cytoplasm</keyword>
<dbReference type="PANTHER" id="PTHR43808:SF28">
    <property type="entry name" value="[LYSW]-LYSINE_[LYSW]-ORNITHINE HYDROLASE"/>
    <property type="match status" value="1"/>
</dbReference>
<evidence type="ECO:0000256" key="1">
    <source>
        <dbReference type="ARBA" id="ARBA00022490"/>
    </source>
</evidence>
<dbReference type="NCBIfam" id="NF003367">
    <property type="entry name" value="PRK04443.1"/>
    <property type="match status" value="1"/>
</dbReference>
<evidence type="ECO:0000256" key="2">
    <source>
        <dbReference type="ARBA" id="ARBA00022605"/>
    </source>
</evidence>
<dbReference type="Gene3D" id="3.40.630.10">
    <property type="entry name" value="Zn peptidases"/>
    <property type="match status" value="2"/>
</dbReference>
<evidence type="ECO:0000313" key="8">
    <source>
        <dbReference type="EMBL" id="CAA9582856.1"/>
    </source>
</evidence>
<dbReference type="InterPro" id="IPR002933">
    <property type="entry name" value="Peptidase_M20"/>
</dbReference>
<organism evidence="8">
    <name type="scientific">uncultured Thermomicrobiales bacterium</name>
    <dbReference type="NCBI Taxonomy" id="1645740"/>
    <lineage>
        <taxon>Bacteria</taxon>
        <taxon>Pseudomonadati</taxon>
        <taxon>Thermomicrobiota</taxon>
        <taxon>Thermomicrobia</taxon>
        <taxon>Thermomicrobiales</taxon>
        <taxon>environmental samples</taxon>
    </lineage>
</organism>
<keyword evidence="2" id="KW-0028">Amino-acid biosynthesis</keyword>
<dbReference type="InterPro" id="IPR010175">
    <property type="entry name" value="LysK"/>
</dbReference>
<keyword evidence="6" id="KW-0457">Lysine biosynthesis</keyword>
<proteinExistence type="inferred from homology"/>
<dbReference type="EC" id="3.5.1.-" evidence="8"/>
<evidence type="ECO:0000256" key="5">
    <source>
        <dbReference type="ARBA" id="ARBA00022833"/>
    </source>
</evidence>
<evidence type="ECO:0000256" key="4">
    <source>
        <dbReference type="ARBA" id="ARBA00022801"/>
    </source>
</evidence>
<dbReference type="Pfam" id="PF01546">
    <property type="entry name" value="Peptidase_M20"/>
    <property type="match status" value="1"/>
</dbReference>
<reference evidence="8" key="1">
    <citation type="submission" date="2020-02" db="EMBL/GenBank/DDBJ databases">
        <authorList>
            <person name="Meier V. D."/>
        </authorList>
    </citation>
    <scope>NUCLEOTIDE SEQUENCE</scope>
    <source>
        <strain evidence="8">AVDCRST_MAG88</strain>
    </source>
</reference>